<reference evidence="1" key="1">
    <citation type="submission" date="2021-01" db="EMBL/GenBank/DDBJ databases">
        <authorList>
            <consortium name="Genoscope - CEA"/>
            <person name="William W."/>
        </authorList>
    </citation>
    <scope>NUCLEOTIDE SEQUENCE</scope>
</reference>
<sequence>MFQKMFQQVSSIQINGQFHTVKLSISPNEKSIVLWLQHDGNRFFTLDKINNNWKTREQHFTIPGLVQPSGIHLNENGMILIMYDVSKRYLYTWLRYHNNSNWLLRNTLDLKTTIDAPTSVINCFFFKDQVFIDYQHTFYIIKRVNQNFKIINKQIFKDNDYMNCLAYGYEKDVLAEVTDSIVYFWRENQKTWIKEKNAFYNSEILPHHCCFQENEVKAFVNGAVWMISYPEREHKGYLDDKITQKATQSSLNYFFQLDIPLQNQDQFIHFWYRENQKQLIFDYEKLSLTATNILLGRNGNVFLTLKIFEQFIKIQIFERI</sequence>
<name>A0A8S1JW60_9CILI</name>
<keyword evidence="2" id="KW-1185">Reference proteome</keyword>
<dbReference type="Proteomes" id="UP000692954">
    <property type="component" value="Unassembled WGS sequence"/>
</dbReference>
<evidence type="ECO:0000313" key="2">
    <source>
        <dbReference type="Proteomes" id="UP000692954"/>
    </source>
</evidence>
<dbReference type="OrthoDB" id="299409at2759"/>
<dbReference type="EMBL" id="CAJJDN010000002">
    <property type="protein sequence ID" value="CAD8046741.1"/>
    <property type="molecule type" value="Genomic_DNA"/>
</dbReference>
<proteinExistence type="predicted"/>
<organism evidence="1 2">
    <name type="scientific">Paramecium sonneborni</name>
    <dbReference type="NCBI Taxonomy" id="65129"/>
    <lineage>
        <taxon>Eukaryota</taxon>
        <taxon>Sar</taxon>
        <taxon>Alveolata</taxon>
        <taxon>Ciliophora</taxon>
        <taxon>Intramacronucleata</taxon>
        <taxon>Oligohymenophorea</taxon>
        <taxon>Peniculida</taxon>
        <taxon>Parameciidae</taxon>
        <taxon>Paramecium</taxon>
    </lineage>
</organism>
<accession>A0A8S1JW60</accession>
<evidence type="ECO:0000313" key="1">
    <source>
        <dbReference type="EMBL" id="CAD8046741.1"/>
    </source>
</evidence>
<gene>
    <name evidence="1" type="ORF">PSON_ATCC_30995.1.T0020043</name>
</gene>
<dbReference type="AlphaFoldDB" id="A0A8S1JW60"/>
<protein>
    <submittedName>
        <fullName evidence="1">Uncharacterized protein</fullName>
    </submittedName>
</protein>
<comment type="caution">
    <text evidence="1">The sequence shown here is derived from an EMBL/GenBank/DDBJ whole genome shotgun (WGS) entry which is preliminary data.</text>
</comment>